<evidence type="ECO:0000256" key="7">
    <source>
        <dbReference type="ARBA" id="ARBA00022729"/>
    </source>
</evidence>
<evidence type="ECO:0000256" key="10">
    <source>
        <dbReference type="ARBA" id="ARBA00023136"/>
    </source>
</evidence>
<dbReference type="GO" id="GO:0000742">
    <property type="term" value="P:karyogamy involved in conjugation with cellular fusion"/>
    <property type="evidence" value="ECO:0007669"/>
    <property type="project" value="InterPro"/>
</dbReference>
<dbReference type="PANTHER" id="PTHR28012">
    <property type="entry name" value="NUCLEAR FUSION PROTEIN KAR5"/>
    <property type="match status" value="1"/>
</dbReference>
<dbReference type="PANTHER" id="PTHR28012:SF1">
    <property type="entry name" value="NUCLEAR FUSION PROTEIN KAR5"/>
    <property type="match status" value="1"/>
</dbReference>
<gene>
    <name evidence="17" type="ORF">P280DRAFT_467864</name>
</gene>
<dbReference type="OrthoDB" id="5311848at2759"/>
<keyword evidence="6 15" id="KW-0812">Transmembrane</keyword>
<proteinExistence type="inferred from homology"/>
<sequence>MRFRYASRGSGIVFLLLIHLPSATPQQYSPSVDRHYQIDTDLQLLLQDTTVSQDKELSEALSWINKLPTETSCVQLAAMKLMTECKLLDDPSEFAKQHPEVHLDDIKLEYAVKLAACEIAGAQPDQPYHALQNCEVFLPSTQACVKRSWWGRTQQHSISQMPCYPEASEKDLHSCFKTLRTSPQYWTSYSNAKFRAANMCQLSRHAIEREKTIQLHKNLTLVTFRLQSSLYGVEAQLRAAQAELKASTDGFKQSSEDMKQSTDHFERFAKDARMEAQKEREQTKQEMQSVQVEIGLVRDSLISGITAHNEKFNAHMDKAMSKAVSAVKEGHVDTLAAIGVELKSFHQGLRNEGSELAASMNAELQLYHDRALLALRIQHGAMIESYDIMSENLDNASGKVEGLKYKVVGLDDKTTESLAKADLLDHRLDGIGTKFKSVERAFAFLDTMLGLGKMCIVVILMLCGLCAIFLAGTAFHKVAWSILAFSVSSVVLYMISKNLPFEQIPIPTMPFILSPTSFIDYLKAPTPGFWALLALSCFVSAAFLPKINNTFGILAERATSFTTRCACFLGILRHKQDHSNMITLPTSEISTFIYEIPEPRATFSFPSSIDARTPQTTSHGRFDSFSDPPAEFERYTVP</sequence>
<keyword evidence="7 16" id="KW-0732">Signal</keyword>
<feature type="transmembrane region" description="Helical" evidence="15">
    <location>
        <begin position="528"/>
        <end position="547"/>
    </location>
</feature>
<keyword evidence="18" id="KW-1185">Reference proteome</keyword>
<dbReference type="AlphaFoldDB" id="A0A6A6S5R5"/>
<dbReference type="InterPro" id="IPR007292">
    <property type="entry name" value="Nuclear_fusion_Kar5"/>
</dbReference>
<evidence type="ECO:0000256" key="14">
    <source>
        <dbReference type="SAM" id="MobiDB-lite"/>
    </source>
</evidence>
<evidence type="ECO:0000256" key="9">
    <source>
        <dbReference type="ARBA" id="ARBA00022989"/>
    </source>
</evidence>
<dbReference type="EMBL" id="MU006781">
    <property type="protein sequence ID" value="KAF2642522.1"/>
    <property type="molecule type" value="Genomic_DNA"/>
</dbReference>
<feature type="transmembrane region" description="Helical" evidence="15">
    <location>
        <begin position="448"/>
        <end position="471"/>
    </location>
</feature>
<evidence type="ECO:0000256" key="6">
    <source>
        <dbReference type="ARBA" id="ARBA00022692"/>
    </source>
</evidence>
<evidence type="ECO:0000256" key="16">
    <source>
        <dbReference type="SAM" id="SignalP"/>
    </source>
</evidence>
<dbReference type="GO" id="GO:0031965">
    <property type="term" value="C:nuclear membrane"/>
    <property type="evidence" value="ECO:0007669"/>
    <property type="project" value="UniProtKB-SubCell"/>
</dbReference>
<dbReference type="Proteomes" id="UP000799753">
    <property type="component" value="Unassembled WGS sequence"/>
</dbReference>
<organism evidence="17 18">
    <name type="scientific">Massarina eburnea CBS 473.64</name>
    <dbReference type="NCBI Taxonomy" id="1395130"/>
    <lineage>
        <taxon>Eukaryota</taxon>
        <taxon>Fungi</taxon>
        <taxon>Dikarya</taxon>
        <taxon>Ascomycota</taxon>
        <taxon>Pezizomycotina</taxon>
        <taxon>Dothideomycetes</taxon>
        <taxon>Pleosporomycetidae</taxon>
        <taxon>Pleosporales</taxon>
        <taxon>Massarineae</taxon>
        <taxon>Massarinaceae</taxon>
        <taxon>Massarina</taxon>
    </lineage>
</organism>
<dbReference type="GO" id="GO:0005789">
    <property type="term" value="C:endoplasmic reticulum membrane"/>
    <property type="evidence" value="ECO:0007669"/>
    <property type="project" value="UniProtKB-SubCell"/>
</dbReference>
<feature type="chain" id="PRO_5025500856" description="Nuclear membrane fusion protein Kar5" evidence="16">
    <location>
        <begin position="26"/>
        <end position="638"/>
    </location>
</feature>
<evidence type="ECO:0000256" key="3">
    <source>
        <dbReference type="ARBA" id="ARBA00004586"/>
    </source>
</evidence>
<evidence type="ECO:0000313" key="18">
    <source>
        <dbReference type="Proteomes" id="UP000799753"/>
    </source>
</evidence>
<dbReference type="GO" id="GO:0048288">
    <property type="term" value="P:nuclear membrane fusion involved in karyogamy"/>
    <property type="evidence" value="ECO:0007669"/>
    <property type="project" value="InterPro"/>
</dbReference>
<comment type="subcellular location">
    <subcellularLocation>
        <location evidence="3">Endoplasmic reticulum membrane</location>
    </subcellularLocation>
    <subcellularLocation>
        <location evidence="2">Nucleus membrane</location>
    </subcellularLocation>
</comment>
<keyword evidence="11" id="KW-0325">Glycoprotein</keyword>
<feature type="region of interest" description="Disordered" evidence="14">
    <location>
        <begin position="606"/>
        <end position="628"/>
    </location>
</feature>
<evidence type="ECO:0000256" key="13">
    <source>
        <dbReference type="SAM" id="Coils"/>
    </source>
</evidence>
<keyword evidence="9 15" id="KW-1133">Transmembrane helix</keyword>
<comment type="function">
    <text evidence="1">Required for nuclear membrane fusion during karyogamy.</text>
</comment>
<protein>
    <recommendedName>
        <fullName evidence="19">Nuclear membrane fusion protein Kar5</fullName>
    </recommendedName>
</protein>
<feature type="coiled-coil region" evidence="13">
    <location>
        <begin position="266"/>
        <end position="293"/>
    </location>
</feature>
<evidence type="ECO:0000256" key="4">
    <source>
        <dbReference type="ARBA" id="ARBA00010473"/>
    </source>
</evidence>
<comment type="similarity">
    <text evidence="4">Belongs to the KAR5 family.</text>
</comment>
<evidence type="ECO:0000256" key="15">
    <source>
        <dbReference type="SAM" id="Phobius"/>
    </source>
</evidence>
<accession>A0A6A6S5R5</accession>
<evidence type="ECO:0008006" key="19">
    <source>
        <dbReference type="Google" id="ProtNLM"/>
    </source>
</evidence>
<evidence type="ECO:0000256" key="11">
    <source>
        <dbReference type="ARBA" id="ARBA00023180"/>
    </source>
</evidence>
<evidence type="ECO:0000256" key="1">
    <source>
        <dbReference type="ARBA" id="ARBA00003389"/>
    </source>
</evidence>
<keyword evidence="10 15" id="KW-0472">Membrane</keyword>
<reference evidence="17" key="1">
    <citation type="journal article" date="2020" name="Stud. Mycol.">
        <title>101 Dothideomycetes genomes: a test case for predicting lifestyles and emergence of pathogens.</title>
        <authorList>
            <person name="Haridas S."/>
            <person name="Albert R."/>
            <person name="Binder M."/>
            <person name="Bloem J."/>
            <person name="Labutti K."/>
            <person name="Salamov A."/>
            <person name="Andreopoulos B."/>
            <person name="Baker S."/>
            <person name="Barry K."/>
            <person name="Bills G."/>
            <person name="Bluhm B."/>
            <person name="Cannon C."/>
            <person name="Castanera R."/>
            <person name="Culley D."/>
            <person name="Daum C."/>
            <person name="Ezra D."/>
            <person name="Gonzalez J."/>
            <person name="Henrissat B."/>
            <person name="Kuo A."/>
            <person name="Liang C."/>
            <person name="Lipzen A."/>
            <person name="Lutzoni F."/>
            <person name="Magnuson J."/>
            <person name="Mondo S."/>
            <person name="Nolan M."/>
            <person name="Ohm R."/>
            <person name="Pangilinan J."/>
            <person name="Park H.-J."/>
            <person name="Ramirez L."/>
            <person name="Alfaro M."/>
            <person name="Sun H."/>
            <person name="Tritt A."/>
            <person name="Yoshinaga Y."/>
            <person name="Zwiers L.-H."/>
            <person name="Turgeon B."/>
            <person name="Goodwin S."/>
            <person name="Spatafora J."/>
            <person name="Crous P."/>
            <person name="Grigoriev I."/>
        </authorList>
    </citation>
    <scope>NUCLEOTIDE SEQUENCE</scope>
    <source>
        <strain evidence="17">CBS 473.64</strain>
    </source>
</reference>
<keyword evidence="5" id="KW-0415">Karyogamy</keyword>
<evidence type="ECO:0000256" key="5">
    <source>
        <dbReference type="ARBA" id="ARBA00022459"/>
    </source>
</evidence>
<keyword evidence="8" id="KW-0256">Endoplasmic reticulum</keyword>
<evidence type="ECO:0000313" key="17">
    <source>
        <dbReference type="EMBL" id="KAF2642522.1"/>
    </source>
</evidence>
<evidence type="ECO:0000256" key="12">
    <source>
        <dbReference type="ARBA" id="ARBA00023242"/>
    </source>
</evidence>
<feature type="transmembrane region" description="Helical" evidence="15">
    <location>
        <begin position="478"/>
        <end position="495"/>
    </location>
</feature>
<name>A0A6A6S5R5_9PLEO</name>
<keyword evidence="13" id="KW-0175">Coiled coil</keyword>
<feature type="signal peptide" evidence="16">
    <location>
        <begin position="1"/>
        <end position="25"/>
    </location>
</feature>
<keyword evidence="12" id="KW-0539">Nucleus</keyword>
<evidence type="ECO:0000256" key="2">
    <source>
        <dbReference type="ARBA" id="ARBA00004126"/>
    </source>
</evidence>
<evidence type="ECO:0000256" key="8">
    <source>
        <dbReference type="ARBA" id="ARBA00022824"/>
    </source>
</evidence>